<dbReference type="Proteomes" id="UP000693970">
    <property type="component" value="Unassembled WGS sequence"/>
</dbReference>
<comment type="caution">
    <text evidence="2">The sequence shown here is derived from an EMBL/GenBank/DDBJ whole genome shotgun (WGS) entry which is preliminary data.</text>
</comment>
<keyword evidence="3" id="KW-1185">Reference proteome</keyword>
<accession>A0A9K3PA66</accession>
<evidence type="ECO:0000256" key="1">
    <source>
        <dbReference type="SAM" id="MobiDB-lite"/>
    </source>
</evidence>
<proteinExistence type="predicted"/>
<reference evidence="2" key="2">
    <citation type="submission" date="2021-04" db="EMBL/GenBank/DDBJ databases">
        <authorList>
            <person name="Podell S."/>
        </authorList>
    </citation>
    <scope>NUCLEOTIDE SEQUENCE</scope>
    <source>
        <strain evidence="2">Hildebrandi</strain>
    </source>
</reference>
<evidence type="ECO:0000313" key="2">
    <source>
        <dbReference type="EMBL" id="KAG7339957.1"/>
    </source>
</evidence>
<dbReference type="AlphaFoldDB" id="A0A9K3PA66"/>
<gene>
    <name evidence="2" type="ORF">IV203_025007</name>
</gene>
<organism evidence="2 3">
    <name type="scientific">Nitzschia inconspicua</name>
    <dbReference type="NCBI Taxonomy" id="303405"/>
    <lineage>
        <taxon>Eukaryota</taxon>
        <taxon>Sar</taxon>
        <taxon>Stramenopiles</taxon>
        <taxon>Ochrophyta</taxon>
        <taxon>Bacillariophyta</taxon>
        <taxon>Bacillariophyceae</taxon>
        <taxon>Bacillariophycidae</taxon>
        <taxon>Bacillariales</taxon>
        <taxon>Bacillariaceae</taxon>
        <taxon>Nitzschia</taxon>
    </lineage>
</organism>
<sequence length="107" mass="12501">RIIFPQESSSPPSSSEVEEAQSLAREEYGALAMITRSDPRRYQELINQLHNNNLSGHDGYPRTMAQALDMLNNFRGSNRVYPGREVAFHDARPQRQQPQQHPRWPWW</sequence>
<feature type="compositionally biased region" description="Low complexity" evidence="1">
    <location>
        <begin position="1"/>
        <end position="15"/>
    </location>
</feature>
<feature type="region of interest" description="Disordered" evidence="1">
    <location>
        <begin position="1"/>
        <end position="22"/>
    </location>
</feature>
<dbReference type="EMBL" id="JAGRRH010000029">
    <property type="protein sequence ID" value="KAG7339957.1"/>
    <property type="molecule type" value="Genomic_DNA"/>
</dbReference>
<reference evidence="2" key="1">
    <citation type="journal article" date="2021" name="Sci. Rep.">
        <title>Diploid genomic architecture of Nitzschia inconspicua, an elite biomass production diatom.</title>
        <authorList>
            <person name="Oliver A."/>
            <person name="Podell S."/>
            <person name="Pinowska A."/>
            <person name="Traller J.C."/>
            <person name="Smith S.R."/>
            <person name="McClure R."/>
            <person name="Beliaev A."/>
            <person name="Bohutskyi P."/>
            <person name="Hill E.A."/>
            <person name="Rabines A."/>
            <person name="Zheng H."/>
            <person name="Allen L.Z."/>
            <person name="Kuo A."/>
            <person name="Grigoriev I.V."/>
            <person name="Allen A.E."/>
            <person name="Hazlebeck D."/>
            <person name="Allen E.E."/>
        </authorList>
    </citation>
    <scope>NUCLEOTIDE SEQUENCE</scope>
    <source>
        <strain evidence="2">Hildebrandi</strain>
    </source>
</reference>
<protein>
    <submittedName>
        <fullName evidence="2">Uncharacterized protein</fullName>
    </submittedName>
</protein>
<feature type="non-terminal residue" evidence="2">
    <location>
        <position position="1"/>
    </location>
</feature>
<name>A0A9K3PA66_9STRA</name>
<evidence type="ECO:0000313" key="3">
    <source>
        <dbReference type="Proteomes" id="UP000693970"/>
    </source>
</evidence>